<dbReference type="SUPFAM" id="SSF46894">
    <property type="entry name" value="C-terminal effector domain of the bipartite response regulators"/>
    <property type="match status" value="1"/>
</dbReference>
<dbReference type="InterPro" id="IPR059106">
    <property type="entry name" value="WHD_MalT"/>
</dbReference>
<protein>
    <submittedName>
        <fullName evidence="6">LuxR C-terminal-related transcriptional regulator</fullName>
    </submittedName>
</protein>
<evidence type="ECO:0000256" key="3">
    <source>
        <dbReference type="ARBA" id="ARBA00023163"/>
    </source>
</evidence>
<dbReference type="RefSeq" id="WP_377179634.1">
    <property type="nucleotide sequence ID" value="NZ_JBHUOG010000001.1"/>
</dbReference>
<feature type="domain" description="HTH luxR-type" evidence="5">
    <location>
        <begin position="876"/>
        <end position="941"/>
    </location>
</feature>
<keyword evidence="3" id="KW-0804">Transcription</keyword>
<organism evidence="6 7">
    <name type="scientific">Promicromonospora vindobonensis</name>
    <dbReference type="NCBI Taxonomy" id="195748"/>
    <lineage>
        <taxon>Bacteria</taxon>
        <taxon>Bacillati</taxon>
        <taxon>Actinomycetota</taxon>
        <taxon>Actinomycetes</taxon>
        <taxon>Micrococcales</taxon>
        <taxon>Promicromonosporaceae</taxon>
        <taxon>Promicromonospora</taxon>
    </lineage>
</organism>
<reference evidence="7" key="1">
    <citation type="journal article" date="2019" name="Int. J. Syst. Evol. Microbiol.">
        <title>The Global Catalogue of Microorganisms (GCM) 10K type strain sequencing project: providing services to taxonomists for standard genome sequencing and annotation.</title>
        <authorList>
            <consortium name="The Broad Institute Genomics Platform"/>
            <consortium name="The Broad Institute Genome Sequencing Center for Infectious Disease"/>
            <person name="Wu L."/>
            <person name="Ma J."/>
        </authorList>
    </citation>
    <scope>NUCLEOTIDE SEQUENCE [LARGE SCALE GENOMIC DNA]</scope>
    <source>
        <strain evidence="7">CCM 7044</strain>
    </source>
</reference>
<dbReference type="SUPFAM" id="SSF52540">
    <property type="entry name" value="P-loop containing nucleoside triphosphate hydrolases"/>
    <property type="match status" value="1"/>
</dbReference>
<accession>A0ABW5VMH8</accession>
<dbReference type="PROSITE" id="PS50043">
    <property type="entry name" value="HTH_LUXR_2"/>
    <property type="match status" value="1"/>
</dbReference>
<dbReference type="InterPro" id="IPR000792">
    <property type="entry name" value="Tscrpt_reg_LuxR_C"/>
</dbReference>
<evidence type="ECO:0000313" key="7">
    <source>
        <dbReference type="Proteomes" id="UP001597479"/>
    </source>
</evidence>
<evidence type="ECO:0000256" key="1">
    <source>
        <dbReference type="ARBA" id="ARBA00023015"/>
    </source>
</evidence>
<keyword evidence="1" id="KW-0805">Transcription regulation</keyword>
<comment type="caution">
    <text evidence="6">The sequence shown here is derived from an EMBL/GenBank/DDBJ whole genome shotgun (WGS) entry which is preliminary data.</text>
</comment>
<evidence type="ECO:0000256" key="4">
    <source>
        <dbReference type="SAM" id="MobiDB-lite"/>
    </source>
</evidence>
<dbReference type="InterPro" id="IPR036388">
    <property type="entry name" value="WH-like_DNA-bd_sf"/>
</dbReference>
<keyword evidence="2" id="KW-0238">DNA-binding</keyword>
<evidence type="ECO:0000313" key="6">
    <source>
        <dbReference type="EMBL" id="MFD2792216.1"/>
    </source>
</evidence>
<dbReference type="CDD" id="cd06170">
    <property type="entry name" value="LuxR_C_like"/>
    <property type="match status" value="1"/>
</dbReference>
<evidence type="ECO:0000259" key="5">
    <source>
        <dbReference type="PROSITE" id="PS50043"/>
    </source>
</evidence>
<dbReference type="Proteomes" id="UP001597479">
    <property type="component" value="Unassembled WGS sequence"/>
</dbReference>
<keyword evidence="7" id="KW-1185">Reference proteome</keyword>
<dbReference type="PROSITE" id="PS00622">
    <property type="entry name" value="HTH_LUXR_1"/>
    <property type="match status" value="1"/>
</dbReference>
<dbReference type="Gene3D" id="1.10.10.10">
    <property type="entry name" value="Winged helix-like DNA-binding domain superfamily/Winged helix DNA-binding domain"/>
    <property type="match status" value="1"/>
</dbReference>
<name>A0ABW5VMH8_9MICO</name>
<dbReference type="Pfam" id="PF25873">
    <property type="entry name" value="WHD_MalT"/>
    <property type="match status" value="1"/>
</dbReference>
<dbReference type="PANTHER" id="PTHR44688:SF16">
    <property type="entry name" value="DNA-BINDING TRANSCRIPTIONAL ACTIVATOR DEVR_DOSR"/>
    <property type="match status" value="1"/>
</dbReference>
<gene>
    <name evidence="6" type="ORF">ACFS27_01505</name>
</gene>
<feature type="region of interest" description="Disordered" evidence="4">
    <location>
        <begin position="333"/>
        <end position="356"/>
    </location>
</feature>
<dbReference type="Pfam" id="PF00196">
    <property type="entry name" value="GerE"/>
    <property type="match status" value="1"/>
</dbReference>
<evidence type="ECO:0000256" key="2">
    <source>
        <dbReference type="ARBA" id="ARBA00023125"/>
    </source>
</evidence>
<dbReference type="PRINTS" id="PR00038">
    <property type="entry name" value="HTHLUXR"/>
</dbReference>
<dbReference type="PANTHER" id="PTHR44688">
    <property type="entry name" value="DNA-BINDING TRANSCRIPTIONAL ACTIVATOR DEVR_DOSR"/>
    <property type="match status" value="1"/>
</dbReference>
<dbReference type="InterPro" id="IPR027417">
    <property type="entry name" value="P-loop_NTPase"/>
</dbReference>
<dbReference type="SMART" id="SM00421">
    <property type="entry name" value="HTH_LUXR"/>
    <property type="match status" value="1"/>
</dbReference>
<dbReference type="InterPro" id="IPR016032">
    <property type="entry name" value="Sig_transdc_resp-reg_C-effctor"/>
</dbReference>
<sequence>MHPESLSEPMSGTRRGTALAPQAGRLAVVAAGRPAAADLAPRLPRVFVPRPRLWQRLDEAVDGSVTMVVAPAGAGKTVGVTGWLRFTASPHALDAVWVRADDTWTPERLDGVLDGQELDGRDLDGQVLDRPEPAGMSDRSSPLVVVDDAHRLPAATLRRIDDRLNTTPEGLRVLLLSRWPLPLTRLVPELLGNFTFLRGDLLRLSGPESATLIAEHARTHEPAALAAVARHADGWCAAAVLAARGLRAAPDPAAAARILADGAGPIATRVAGEVFSTLTPRQRHLLLCIAGESAVSVPTAAHLSHDPHAGEILTELEDTGLLVLRADHRAWANGPTGSAAGSDGGSDGTPPGPDGFRVHPLLAEVVRQRLAAGGVDAARARATVIRAVSLDVARGNLSEAFARLVRVGAPLEAADVLSRDGIRMALNQCGSDAVGAFVRAEPEVVDSRPDIWFAIALGCWLRDDVEGARHWGDRILDARRRWSHSWLPGGLDGLDATVACVRLWRVALGLEPAYAAVGHAKRVLVASQTRPAVREANAEVLPVLANELGVAQNWLGELTDAEASLTLAVSLSHGQGLAPLGTYALSHLAFTQYMRGRESACVELATEVLLAVRTPGAPKAQFVASRAHLAQLLARQLDVPAATEAAVDPFDGVRYHSGDLCTRFWFRVWDARQEVVAGNVVEAQRILSGPGECLRLTDDQLPEHLRVAVLVERAFVATLASDRDTLKTLHHTLDRLGAVGESALVQGLRADRDGDRRGAAAAFEAASADATYSQPPTRALALACEAQLLDALGDPARSQERLIEAITVTEARRNATPFLGWARQGTPIETLLRRMAKRPSTRWLHELATTASGRPDITALYASMTATPSELDEVSQALAPPALSPREREVLNELARGATYADIAAALFVSENTVKTHVSSLYTKLAASRRSEALKVARSFHLL</sequence>
<dbReference type="EMBL" id="JBHUOG010000001">
    <property type="protein sequence ID" value="MFD2792216.1"/>
    <property type="molecule type" value="Genomic_DNA"/>
</dbReference>
<proteinExistence type="predicted"/>